<sequence>MEYERIHKVQIGVISPSKLRMKLLGAQNSRKKEEESRTSRTTSPSKLEEMEIAKDCLLAGDVDENEDSSKNSKVSSVMPVNQGNQAHSCSKDVARQIQSRSSDEDGNEYDSGHDNGSTCSFEFHRGERTLQNQVATPFFRHLPSKWNDAEKWLVNRQALHANVPKKSYLHNHGNRHIVPNWGRVAPESMILDHKQFAAQSMHLRRTESSGLASQHTAEKFSFATMCSPSNSGSAKETSGVTDVSQHSDDSYNTPRLQKEMNQQSAESRALHSAQTVCTMRDIGTEMTPIPSQDPSRTGTPLGSTTPHSPISSLPSTPKRGAPAPSPVHTATDDEPDSQKKLSEREIQLKTRREIVALGMKLGKMNIASWASKDDAEVENNDQSSLKTFDADQQVKKEYEARAAAWEEAEMSKNMARFKHEEVKIQAWEKEQKAKIEAEMRKIDAQAEQMKANAQERMVEKLALTRRRVVEKQAKAEAKRNQLAVRAAQQVEQIRNTGRMPKSHHHRCCSWIL</sequence>
<evidence type="ECO:0000313" key="1">
    <source>
        <dbReference type="EMBL" id="KAH7673823.1"/>
    </source>
</evidence>
<gene>
    <name evidence="1" type="ORF">IHE45_08G031900</name>
</gene>
<accession>A0ACB7VI83</accession>
<organism evidence="1 2">
    <name type="scientific">Dioscorea alata</name>
    <name type="common">Purple yam</name>
    <dbReference type="NCBI Taxonomy" id="55571"/>
    <lineage>
        <taxon>Eukaryota</taxon>
        <taxon>Viridiplantae</taxon>
        <taxon>Streptophyta</taxon>
        <taxon>Embryophyta</taxon>
        <taxon>Tracheophyta</taxon>
        <taxon>Spermatophyta</taxon>
        <taxon>Magnoliopsida</taxon>
        <taxon>Liliopsida</taxon>
        <taxon>Dioscoreales</taxon>
        <taxon>Dioscoreaceae</taxon>
        <taxon>Dioscorea</taxon>
    </lineage>
</organism>
<protein>
    <submittedName>
        <fullName evidence="1">Remorin C-terminal protein</fullName>
    </submittedName>
</protein>
<dbReference type="EMBL" id="CM037018">
    <property type="protein sequence ID" value="KAH7673823.1"/>
    <property type="molecule type" value="Genomic_DNA"/>
</dbReference>
<name>A0ACB7VI83_DIOAL</name>
<keyword evidence="2" id="KW-1185">Reference proteome</keyword>
<evidence type="ECO:0000313" key="2">
    <source>
        <dbReference type="Proteomes" id="UP000827976"/>
    </source>
</evidence>
<proteinExistence type="predicted"/>
<dbReference type="Proteomes" id="UP000827976">
    <property type="component" value="Chromosome 8"/>
</dbReference>
<comment type="caution">
    <text evidence="1">The sequence shown here is derived from an EMBL/GenBank/DDBJ whole genome shotgun (WGS) entry which is preliminary data.</text>
</comment>
<reference evidence="2" key="1">
    <citation type="journal article" date="2022" name="Nat. Commun.">
        <title>Chromosome evolution and the genetic basis of agronomically important traits in greater yam.</title>
        <authorList>
            <person name="Bredeson J.V."/>
            <person name="Lyons J.B."/>
            <person name="Oniyinde I.O."/>
            <person name="Okereke N.R."/>
            <person name="Kolade O."/>
            <person name="Nnabue I."/>
            <person name="Nwadili C.O."/>
            <person name="Hribova E."/>
            <person name="Parker M."/>
            <person name="Nwogha J."/>
            <person name="Shu S."/>
            <person name="Carlson J."/>
            <person name="Kariba R."/>
            <person name="Muthemba S."/>
            <person name="Knop K."/>
            <person name="Barton G.J."/>
            <person name="Sherwood A.V."/>
            <person name="Lopez-Montes A."/>
            <person name="Asiedu R."/>
            <person name="Jamnadass R."/>
            <person name="Muchugi A."/>
            <person name="Goodstein D."/>
            <person name="Egesi C.N."/>
            <person name="Featherston J."/>
            <person name="Asfaw A."/>
            <person name="Simpson G.G."/>
            <person name="Dolezel J."/>
            <person name="Hendre P.S."/>
            <person name="Van Deynze A."/>
            <person name="Kumar P.L."/>
            <person name="Obidiegwu J.E."/>
            <person name="Bhattacharjee R."/>
            <person name="Rokhsar D.S."/>
        </authorList>
    </citation>
    <scope>NUCLEOTIDE SEQUENCE [LARGE SCALE GENOMIC DNA]</scope>
    <source>
        <strain evidence="2">cv. TDa95/00328</strain>
    </source>
</reference>